<dbReference type="PANTHER" id="PTHR21590:SF4">
    <property type="entry name" value="UPF0606 PROTEIN KIAA1549"/>
    <property type="match status" value="1"/>
</dbReference>
<feature type="transmembrane region" description="Helical" evidence="2">
    <location>
        <begin position="1009"/>
        <end position="1030"/>
    </location>
</feature>
<feature type="compositionally biased region" description="Polar residues" evidence="1">
    <location>
        <begin position="1427"/>
        <end position="1439"/>
    </location>
</feature>
<organism evidence="3 4">
    <name type="scientific">Pogona vitticeps</name>
    <name type="common">central bearded dragon</name>
    <dbReference type="NCBI Taxonomy" id="103695"/>
    <lineage>
        <taxon>Eukaryota</taxon>
        <taxon>Metazoa</taxon>
        <taxon>Chordata</taxon>
        <taxon>Craniata</taxon>
        <taxon>Vertebrata</taxon>
        <taxon>Euteleostomi</taxon>
        <taxon>Lepidosauria</taxon>
        <taxon>Squamata</taxon>
        <taxon>Bifurcata</taxon>
        <taxon>Unidentata</taxon>
        <taxon>Episquamata</taxon>
        <taxon>Toxicofera</taxon>
        <taxon>Iguania</taxon>
        <taxon>Acrodonta</taxon>
        <taxon>Agamidae</taxon>
        <taxon>Amphibolurinae</taxon>
        <taxon>Pogona</taxon>
    </lineage>
</organism>
<gene>
    <name evidence="4" type="primary">KIAA1549</name>
</gene>
<evidence type="ECO:0000256" key="2">
    <source>
        <dbReference type="SAM" id="Phobius"/>
    </source>
</evidence>
<keyword evidence="3" id="KW-1185">Reference proteome</keyword>
<protein>
    <submittedName>
        <fullName evidence="4">UPF0606 protein KIAA1549 homolog isoform X1</fullName>
    </submittedName>
</protein>
<feature type="compositionally biased region" description="Pro residues" evidence="1">
    <location>
        <begin position="1681"/>
        <end position="1690"/>
    </location>
</feature>
<feature type="compositionally biased region" description="Basic residues" evidence="1">
    <location>
        <begin position="1607"/>
        <end position="1621"/>
    </location>
</feature>
<name>A0A6J0U817_9SAUR</name>
<dbReference type="GeneID" id="110082691"/>
<evidence type="ECO:0000256" key="1">
    <source>
        <dbReference type="SAM" id="MobiDB-lite"/>
    </source>
</evidence>
<dbReference type="CTD" id="57670"/>
<keyword evidence="2" id="KW-0812">Transmembrane</keyword>
<feature type="region of interest" description="Disordered" evidence="1">
    <location>
        <begin position="1590"/>
        <end position="1690"/>
    </location>
</feature>
<evidence type="ECO:0000313" key="3">
    <source>
        <dbReference type="Proteomes" id="UP001652642"/>
    </source>
</evidence>
<feature type="region of interest" description="Disordered" evidence="1">
    <location>
        <begin position="884"/>
        <end position="932"/>
    </location>
</feature>
<keyword evidence="2" id="KW-1133">Transmembrane helix</keyword>
<keyword evidence="2" id="KW-0472">Membrane</keyword>
<feature type="compositionally biased region" description="Low complexity" evidence="1">
    <location>
        <begin position="1403"/>
        <end position="1414"/>
    </location>
</feature>
<sequence>MVGFAMDGMTCFMVALVTLVFCCHGPPWCIARHLVLWTGLPLLLPPLLLFVPLSLASSIADDPHSEHQNISFFLPSQSTVGNMTQKALTKSTTNLKANTVFPDELLPSVTSLSEVTSLDQQGTSRISVGQNIPILDISVTNNEVVLMDDRFMSSFPNEQQTPSLKSFTEDYNSGSYPVKPTRVPLQNLLVTPSLSVLDYAEALQTTFQRAAYVPHVLSPYVKPFDLTDITLTPNKDLEMSTIYLNSMELEGVNATVGKEWESSSFNVFPSTSSLFDTTVEGSPLFMRQLSEDTRIMPDIMTGSTNTYTEAYYSINSSAKGALDVSLSVLSILKEAPISLANTGSVMFSTHFFVSSPVLPAVVQTVSDSLFSEELFTYKFPHKVSKGTALILPGNSEIPTQVEFFSDSTSSVPFTRPYAPCSSCDVTSVPSEPFFSLQPSDNDVGSGDYIETLSFMATEMKDITPLTSVVSDLYDMQESSPEIFDTTFPSRPVVSFSSMFTEVSNSNAVEISLKNVFTPISPFPYYDQSSDILLESTSVILHSSVTEITKLMPSIMEELPSVVATVPLESAFIETVSTLSMTIKNSTLLETPALMPSETMRVIGITVEGFPTDDSAVNRSDIPSSLSLTPFSFEPNVSSYLSPSGATSSLVMPSDLSTLLPHISPTFLPSSVLFDNSSWGSSQLPAVDITSSEASQLPSWQPSLFYSNSSSFLFLQSSTTVPLSTFNMNSSVFLEPTSISVMESEFYFTSAITGATSQFESSSLAIEATVPMQVLPTSVSEPIFTSNILGDEPNVTLWFSSLQMTPVLTSASLFPSAVSVTPVVEVTGATANLSMVSFFTEAAPTTNFLTTTLYMPPLATEISSIRVSSTESASIRSSAVSTVMPSSVNTSTDSSIPTGPSGTEFSSVTTATTTSSKIGLPETTSSTQSSTSVSTSVFLPTPEVTMATVPVTTTRQSYVCDITVPDKYLVIAVLAQKSVIENITESIKNILRTEFRRLVELEVYGLSPKFSFLVTSGPFVYTAIAVINALVNSSLLRGQMPLILSLQPSFPAPDYKFQVQTVLQFVPQSIDIGFCNFSQRIEKGLTTAFGEARKQHLGISNFTVQILNITLGRSRAAFRQGPVQIVFGIQEKHGFLNGSEVSELLRNLSVVEFSFYLGFPVQQIAEPVYYPQLNTSHLMKSSWVRTVVLGVINQKVQEDVFQAEMERKLAQLLNEALRKGRIWKRATFAGNNVVQIVNVSRLEEDDNPVMLVYFVEDQDGERLGAVKTADLINRVDIQRAAIILGYRIQGPVAQPVDRVKESPPESQNNLWIIVGVAVPVAVVLLIIIILYWKLCRTDKLEFQPDTMSNIQQRQKLQAPSVKGFDFAKQHLGQHNKDDILIIHEPTPLPGPIKDTTPSENGDLPSPKTKISSKPSKNVRHRGRVSPSDADSTASEQSSGRETGEDTARPQTAVNEVKPHRVSKTGPPQISNGTEQHSSASIFEHVDRMSRSSEVSRRVPSKIQLIAMQPIAAPPSQNQPLSDRVAETNKINKEIQTALRHKSEIEHHRNKIRLRAKRKGHYEFPIVDDMVIIDTKEQQRMYRKAQMQIDKILDPGGNMPTVFIEPRKSSRAKRSPKQRRRHQINGSPMDADKDRLITTDSDGTYKRPPGVNNSAYISDPDLPAEPHTPSSAELGKFSGLPPHTSPYVPPQPSIEEARQTMHSLLDDAFALVAPCSQASSSAAITHPGGSGGQPTNTPVRTARDTPSSQWGSPYGLSHTRYMEFGMTPPTAPGLLQSRQNLGPGFLPPVELIHPDTQTSDVQYSSRGIYPEESPSVARPRPVGSTAGSQIQHLTQVGIASRIGGQQVEIPSGRAGHGQPGEPGWPPYRGEDEYARRDATHMPGHQEFFSSPVFQMPRTSARQPSAPPVQLPHSNHQGPGLCYNTSSTEDLQPGHSSASLIKAIREELLRLSQKQTIVQNFHS</sequence>
<reference evidence="4" key="1">
    <citation type="submission" date="2025-08" db="UniProtKB">
        <authorList>
            <consortium name="RefSeq"/>
        </authorList>
    </citation>
    <scope>IDENTIFICATION</scope>
</reference>
<dbReference type="Proteomes" id="UP001652642">
    <property type="component" value="Chromosome 5"/>
</dbReference>
<feature type="region of interest" description="Disordered" evidence="1">
    <location>
        <begin position="1846"/>
        <end position="1868"/>
    </location>
</feature>
<feature type="compositionally biased region" description="Low complexity" evidence="1">
    <location>
        <begin position="922"/>
        <end position="932"/>
    </location>
</feature>
<feature type="transmembrane region" description="Helical" evidence="2">
    <location>
        <begin position="1309"/>
        <end position="1331"/>
    </location>
</feature>
<dbReference type="InterPro" id="IPR024606">
    <property type="entry name" value="KIAA1549"/>
</dbReference>
<accession>A0A6J0U817</accession>
<feature type="compositionally biased region" description="Low complexity" evidence="1">
    <location>
        <begin position="902"/>
        <end position="915"/>
    </location>
</feature>
<feature type="compositionally biased region" description="Polar residues" evidence="1">
    <location>
        <begin position="1464"/>
        <end position="1477"/>
    </location>
</feature>
<feature type="compositionally biased region" description="Polar residues" evidence="1">
    <location>
        <begin position="884"/>
        <end position="900"/>
    </location>
</feature>
<dbReference type="Pfam" id="PF12877">
    <property type="entry name" value="KIAA1549"/>
    <property type="match status" value="1"/>
</dbReference>
<feature type="compositionally biased region" description="Polar residues" evidence="1">
    <location>
        <begin position="1731"/>
        <end position="1749"/>
    </location>
</feature>
<dbReference type="PANTHER" id="PTHR21590">
    <property type="entry name" value="SEA DOMAIN-CONTAINING PROTEIN"/>
    <property type="match status" value="1"/>
</dbReference>
<proteinExistence type="predicted"/>
<dbReference type="RefSeq" id="XP_020656113.2">
    <property type="nucleotide sequence ID" value="XM_020800454.2"/>
</dbReference>
<evidence type="ECO:0000313" key="4">
    <source>
        <dbReference type="RefSeq" id="XP_020656113.2"/>
    </source>
</evidence>
<feature type="region of interest" description="Disordered" evidence="1">
    <location>
        <begin position="1381"/>
        <end position="1477"/>
    </location>
</feature>
<feature type="region of interest" description="Disordered" evidence="1">
    <location>
        <begin position="1719"/>
        <end position="1752"/>
    </location>
</feature>